<organism evidence="4 5">
    <name type="scientific">Rhamnusium bicolor</name>
    <dbReference type="NCBI Taxonomy" id="1586634"/>
    <lineage>
        <taxon>Eukaryota</taxon>
        <taxon>Metazoa</taxon>
        <taxon>Ecdysozoa</taxon>
        <taxon>Arthropoda</taxon>
        <taxon>Hexapoda</taxon>
        <taxon>Insecta</taxon>
        <taxon>Pterygota</taxon>
        <taxon>Neoptera</taxon>
        <taxon>Endopterygota</taxon>
        <taxon>Coleoptera</taxon>
        <taxon>Polyphaga</taxon>
        <taxon>Cucujiformia</taxon>
        <taxon>Chrysomeloidea</taxon>
        <taxon>Cerambycidae</taxon>
        <taxon>Lepturinae</taxon>
        <taxon>Rhagiini</taxon>
        <taxon>Rhamnusium</taxon>
    </lineage>
</organism>
<keyword evidence="2" id="KW-0472">Membrane</keyword>
<evidence type="ECO:0000313" key="5">
    <source>
        <dbReference type="Proteomes" id="UP001162156"/>
    </source>
</evidence>
<evidence type="ECO:0000256" key="2">
    <source>
        <dbReference type="SAM" id="Phobius"/>
    </source>
</evidence>
<dbReference type="GO" id="GO:0008028">
    <property type="term" value="F:monocarboxylic acid transmembrane transporter activity"/>
    <property type="evidence" value="ECO:0007669"/>
    <property type="project" value="TreeGrafter"/>
</dbReference>
<proteinExistence type="predicted"/>
<dbReference type="PROSITE" id="PS50850">
    <property type="entry name" value="MFS"/>
    <property type="match status" value="1"/>
</dbReference>
<dbReference type="PANTHER" id="PTHR11360:SF111">
    <property type="entry name" value="CHASKI, ISOFORM A"/>
    <property type="match status" value="1"/>
</dbReference>
<feature type="transmembrane region" description="Helical" evidence="2">
    <location>
        <begin position="443"/>
        <end position="462"/>
    </location>
</feature>
<reference evidence="4" key="1">
    <citation type="journal article" date="2023" name="Insect Mol. Biol.">
        <title>Genome sequencing provides insights into the evolution of gene families encoding plant cell wall-degrading enzymes in longhorned beetles.</title>
        <authorList>
            <person name="Shin N.R."/>
            <person name="Okamura Y."/>
            <person name="Kirsch R."/>
            <person name="Pauchet Y."/>
        </authorList>
    </citation>
    <scope>NUCLEOTIDE SEQUENCE</scope>
    <source>
        <strain evidence="4">RBIC_L_NR</strain>
    </source>
</reference>
<feature type="transmembrane region" description="Helical" evidence="2">
    <location>
        <begin position="64"/>
        <end position="91"/>
    </location>
</feature>
<dbReference type="GO" id="GO:0016020">
    <property type="term" value="C:membrane"/>
    <property type="evidence" value="ECO:0007669"/>
    <property type="project" value="UniProtKB-SubCell"/>
</dbReference>
<evidence type="ECO:0000313" key="4">
    <source>
        <dbReference type="EMBL" id="KAJ8929980.1"/>
    </source>
</evidence>
<feature type="transmembrane region" description="Helical" evidence="2">
    <location>
        <begin position="103"/>
        <end position="126"/>
    </location>
</feature>
<keyword evidence="2" id="KW-0812">Transmembrane</keyword>
<evidence type="ECO:0000259" key="3">
    <source>
        <dbReference type="PROSITE" id="PS50850"/>
    </source>
</evidence>
<feature type="transmembrane region" description="Helical" evidence="2">
    <location>
        <begin position="535"/>
        <end position="554"/>
    </location>
</feature>
<comment type="subcellular location">
    <subcellularLocation>
        <location evidence="1">Membrane</location>
        <topology evidence="1">Multi-pass membrane protein</topology>
    </subcellularLocation>
</comment>
<dbReference type="InterPro" id="IPR020846">
    <property type="entry name" value="MFS_dom"/>
</dbReference>
<feature type="transmembrane region" description="Helical" evidence="2">
    <location>
        <begin position="468"/>
        <end position="490"/>
    </location>
</feature>
<dbReference type="PANTHER" id="PTHR11360">
    <property type="entry name" value="MONOCARBOXYLATE TRANSPORTER"/>
    <property type="match status" value="1"/>
</dbReference>
<feature type="transmembrane region" description="Helical" evidence="2">
    <location>
        <begin position="378"/>
        <end position="399"/>
    </location>
</feature>
<accession>A0AAV8WTR9</accession>
<dbReference type="Proteomes" id="UP001162156">
    <property type="component" value="Unassembled WGS sequence"/>
</dbReference>
<dbReference type="Gene3D" id="1.20.1250.20">
    <property type="entry name" value="MFS general substrate transporter like domains"/>
    <property type="match status" value="2"/>
</dbReference>
<keyword evidence="5" id="KW-1185">Reference proteome</keyword>
<dbReference type="EMBL" id="JANEYF010004826">
    <property type="protein sequence ID" value="KAJ8929980.1"/>
    <property type="molecule type" value="Genomic_DNA"/>
</dbReference>
<dbReference type="InterPro" id="IPR050327">
    <property type="entry name" value="Proton-linked_MCT"/>
</dbReference>
<dbReference type="Pfam" id="PF07690">
    <property type="entry name" value="MFS_1"/>
    <property type="match status" value="1"/>
</dbReference>
<sequence>MTINNNPVTPTPKKLPSLEILSREHEKNNDVQLERKFQGRESVLSSQMSLYIKEKRPKIPDGGWGWWVVFSVFILNVVSEGVCFTFGLLYIEFLEEFGASKSVTSWIGSLFMAIPLLAGPLGSALVDKYGCKYMTVLGGKRNKILKNSSNGSNAASKSNSAALDIKKLRKTLVNGEKQDLIDNASVEYSKRDTFRSMVHLPTYLKQNEKVPLEVITQLCENNECYNYILPNNSNLLTCRSISDCLSTNSPVTNYDNLYNIKEEKPIFPKINEKDELEDIDTNNQNETPLLEKTKLDQTKNKCNSHIYLKNLEYKRLSVGHKGAMLNIRGIQISASSCPDIYRNFMTNFAQEKEEKWYDEFLDILKDLTHISLFLELHFLLLAIATINLFIWFIVPYFYLAEHMTRIGYTEAQASTMLSIIGLTNTIGMVILGWAGDRLNVAKTYAACLILCGFSVVAMMYFTTNYVMLMINCGLFGLFFASCFSLAPSLLASLVPLDDFTMALGLSLLCEGIGNLTGPPLAGFLFDITQSWEQSFYQAGCWIIISGILIGIIPYTKNRRLFGSTPLLKAQNNISKKKFGVKK</sequence>
<name>A0AAV8WTR9_9CUCU</name>
<dbReference type="SUPFAM" id="SSF103473">
    <property type="entry name" value="MFS general substrate transporter"/>
    <property type="match status" value="2"/>
</dbReference>
<keyword evidence="2" id="KW-1133">Transmembrane helix</keyword>
<comment type="caution">
    <text evidence="4">The sequence shown here is derived from an EMBL/GenBank/DDBJ whole genome shotgun (WGS) entry which is preliminary data.</text>
</comment>
<dbReference type="InterPro" id="IPR036259">
    <property type="entry name" value="MFS_trans_sf"/>
</dbReference>
<feature type="transmembrane region" description="Helical" evidence="2">
    <location>
        <begin position="411"/>
        <end position="431"/>
    </location>
</feature>
<protein>
    <recommendedName>
        <fullName evidence="3">Major facilitator superfamily (MFS) profile domain-containing protein</fullName>
    </recommendedName>
</protein>
<feature type="domain" description="Major facilitator superfamily (MFS) profile" evidence="3">
    <location>
        <begin position="370"/>
        <end position="582"/>
    </location>
</feature>
<dbReference type="InterPro" id="IPR011701">
    <property type="entry name" value="MFS"/>
</dbReference>
<feature type="transmembrane region" description="Helical" evidence="2">
    <location>
        <begin position="502"/>
        <end position="523"/>
    </location>
</feature>
<dbReference type="AlphaFoldDB" id="A0AAV8WTR9"/>
<gene>
    <name evidence="4" type="ORF">NQ314_017283</name>
</gene>
<evidence type="ECO:0000256" key="1">
    <source>
        <dbReference type="ARBA" id="ARBA00004141"/>
    </source>
</evidence>